<name>L5KVH1_PTEAL</name>
<dbReference type="PANTHER" id="PTHR11559">
    <property type="entry name" value="CARBOXYLESTERASE"/>
    <property type="match status" value="1"/>
</dbReference>
<keyword evidence="2" id="KW-0378">Hydrolase</keyword>
<feature type="signal peptide" evidence="4">
    <location>
        <begin position="1"/>
        <end position="25"/>
    </location>
</feature>
<evidence type="ECO:0000256" key="4">
    <source>
        <dbReference type="SAM" id="SignalP"/>
    </source>
</evidence>
<sequence>MSGEWVYPNQALIWALWVLAAATEGETPSGRGGLLEGPAADAPVRNTRLGWVRGKQATVLGSAVPVNVFLGVPYAAPPLGPLRFANPKPALPWNDFRDATSYPNLCLQNTEWLRSDQRILKVHYPKFGVSEDCLYLNIYAPAHADTGSKLPVMVWLPGGAFQTGSASIFDGSALAAYEDVLVVTTQYRLGMFGFFNTGDEHALGNWAFMDQLATLTWVQENIASFGGDPRSVTIFGESAGAISVSGLILSPLANGLFHKAIMESGVAIIPYLKAPDDERNEDLQMVANICGCSVADSEALLQCLRTKSSTELLGINQKTKSFTRVVDGFFFPDEPLKLLTRKTFNSIPSIIGVNNHECGFLLPMKEIPEIFGDSNKSLTLRLIHTILHMPPQYLRLLVDEYFYNKHSLVEIRNRLLDLLGDMFFVVPGLVTAQYHRDAGAPIYFYEFQHRPQCFKDTKPAFVKADHSDEIRFVFGGAFLKGDVVMFEGATEEEKLLSRKMMRYWANFARTGDPNGEGLPLWPAYNHAEQYLQLGLNLSVGQRLKEMEGNNWEDERLEVVSEGECLNHRGYRTRGPENDGHDQVPAVQGGPWQGEPGLVRELQGGHLRSPPVVDTVQGKVLGKYVSLEGFAQPLAVFLGVPFAKPPLGSLRFAPPQPAEPWNLVKNTTSYPPVCSQDIKLIQMFSKLFLNEKETLPLKSSEDCLYLNIYTPADLSKKSRLPDDHFFPGQVMVWIHGGGLMQGAASTYDGLVLAAYENVVVVTIQYRLGIWGFFSTGDEHSPGNWGHLDQLAALHWVQENIANFGGNPGSVTIFGESAGGESVSVLVISPLAKNLFHRAISESGVVLTAALSKKDMKTLAQQIAITAGCKTTTSAVIVQCLRQKSEEELMDITLKMSHPFLHTVVDGVVLPKMPEEMLAEKKLNPVPYLLGINKHEFGWVLPLVMGYPIFDGKMDEEMATLLLSKSYPSTNIPEELAPMVVEKYLGRTDDPVAKKDLFLDLLGDVMFVFPCVTVARHHRDAGAPTYVYEFQHRLSFSSVLKPKTLIADHGDEIFFVFGVPLLKGTNSEEIKLSKMMMKFWANFARNGNPNGEGLPHWPAYDQQEKFLQLGIPTQEAQKLKDKEMAFWAELFSKEAAKKPPQTEHVEL</sequence>
<dbReference type="SUPFAM" id="SSF53474">
    <property type="entry name" value="alpha/beta-Hydrolases"/>
    <property type="match status" value="2"/>
</dbReference>
<dbReference type="PROSITE" id="PS00941">
    <property type="entry name" value="CARBOXYLESTERASE_B_2"/>
    <property type="match status" value="2"/>
</dbReference>
<dbReference type="GO" id="GO:0016787">
    <property type="term" value="F:hydrolase activity"/>
    <property type="evidence" value="ECO:0007669"/>
    <property type="project" value="UniProtKB-KW"/>
</dbReference>
<dbReference type="InParanoid" id="L5KVH1"/>
<dbReference type="Proteomes" id="UP000010552">
    <property type="component" value="Unassembled WGS sequence"/>
</dbReference>
<evidence type="ECO:0000313" key="6">
    <source>
        <dbReference type="EMBL" id="ELK15392.1"/>
    </source>
</evidence>
<protein>
    <submittedName>
        <fullName evidence="6">Carboxylesterase 7</fullName>
    </submittedName>
</protein>
<evidence type="ECO:0000259" key="5">
    <source>
        <dbReference type="Pfam" id="PF00135"/>
    </source>
</evidence>
<feature type="chain" id="PRO_5007317787" evidence="4">
    <location>
        <begin position="26"/>
        <end position="1145"/>
    </location>
</feature>
<dbReference type="FunFam" id="3.40.50.1820:FF:000011">
    <property type="entry name" value="Carboxylic ester hydrolase"/>
    <property type="match status" value="2"/>
</dbReference>
<dbReference type="InterPro" id="IPR029058">
    <property type="entry name" value="AB_hydrolase_fold"/>
</dbReference>
<dbReference type="CDD" id="cd00312">
    <property type="entry name" value="Esterase_lipase"/>
    <property type="match status" value="2"/>
</dbReference>
<keyword evidence="3" id="KW-1015">Disulfide bond</keyword>
<dbReference type="InterPro" id="IPR050309">
    <property type="entry name" value="Type-B_Carboxylest/Lipase"/>
</dbReference>
<comment type="similarity">
    <text evidence="1">Belongs to the type-B carboxylesterase/lipase family.</text>
</comment>
<dbReference type="EMBL" id="KB030537">
    <property type="protein sequence ID" value="ELK15392.1"/>
    <property type="molecule type" value="Genomic_DNA"/>
</dbReference>
<dbReference type="PROSITE" id="PS00122">
    <property type="entry name" value="CARBOXYLESTERASE_B_1"/>
    <property type="match status" value="2"/>
</dbReference>
<dbReference type="ESTHER" id="pteal-l5kvh1.1">
    <property type="family name" value="Carb_B_Chordata"/>
</dbReference>
<evidence type="ECO:0000313" key="7">
    <source>
        <dbReference type="Proteomes" id="UP000010552"/>
    </source>
</evidence>
<reference evidence="7" key="1">
    <citation type="journal article" date="2013" name="Science">
        <title>Comparative analysis of bat genomes provides insight into the evolution of flight and immunity.</title>
        <authorList>
            <person name="Zhang G."/>
            <person name="Cowled C."/>
            <person name="Shi Z."/>
            <person name="Huang Z."/>
            <person name="Bishop-Lilly K.A."/>
            <person name="Fang X."/>
            <person name="Wynne J.W."/>
            <person name="Xiong Z."/>
            <person name="Baker M.L."/>
            <person name="Zhao W."/>
            <person name="Tachedjian M."/>
            <person name="Zhu Y."/>
            <person name="Zhou P."/>
            <person name="Jiang X."/>
            <person name="Ng J."/>
            <person name="Yang L."/>
            <person name="Wu L."/>
            <person name="Xiao J."/>
            <person name="Feng Y."/>
            <person name="Chen Y."/>
            <person name="Sun X."/>
            <person name="Zhang Y."/>
            <person name="Marsh G.A."/>
            <person name="Crameri G."/>
            <person name="Broder C.C."/>
            <person name="Frey K.G."/>
            <person name="Wang L.F."/>
            <person name="Wang J."/>
        </authorList>
    </citation>
    <scope>NUCLEOTIDE SEQUENCE [LARGE SCALE GENOMIC DNA]</scope>
</reference>
<evidence type="ECO:0000256" key="3">
    <source>
        <dbReference type="ARBA" id="ARBA00023157"/>
    </source>
</evidence>
<feature type="domain" description="Carboxylesterase type B" evidence="5">
    <location>
        <begin position="609"/>
        <end position="1125"/>
    </location>
</feature>
<feature type="domain" description="Carboxylesterase type B" evidence="5">
    <location>
        <begin position="42"/>
        <end position="551"/>
    </location>
</feature>
<dbReference type="AlphaFoldDB" id="L5KVH1"/>
<accession>L5KVH1</accession>
<keyword evidence="7" id="KW-1185">Reference proteome</keyword>
<dbReference type="InterPro" id="IPR019819">
    <property type="entry name" value="Carboxylesterase_B_CS"/>
</dbReference>
<dbReference type="STRING" id="9402.L5KVH1"/>
<organism evidence="6 7">
    <name type="scientific">Pteropus alecto</name>
    <name type="common">Black flying fox</name>
    <dbReference type="NCBI Taxonomy" id="9402"/>
    <lineage>
        <taxon>Eukaryota</taxon>
        <taxon>Metazoa</taxon>
        <taxon>Chordata</taxon>
        <taxon>Craniata</taxon>
        <taxon>Vertebrata</taxon>
        <taxon>Euteleostomi</taxon>
        <taxon>Mammalia</taxon>
        <taxon>Eutheria</taxon>
        <taxon>Laurasiatheria</taxon>
        <taxon>Chiroptera</taxon>
        <taxon>Yinpterochiroptera</taxon>
        <taxon>Pteropodoidea</taxon>
        <taxon>Pteropodidae</taxon>
        <taxon>Pteropodinae</taxon>
        <taxon>Pteropus</taxon>
    </lineage>
</organism>
<dbReference type="ESTHER" id="pteal-l5kvh1.2">
    <property type="family name" value="Carb_B_Chordata"/>
</dbReference>
<evidence type="ECO:0000256" key="2">
    <source>
        <dbReference type="ARBA" id="ARBA00022801"/>
    </source>
</evidence>
<dbReference type="Pfam" id="PF00135">
    <property type="entry name" value="COesterase"/>
    <property type="match status" value="2"/>
</dbReference>
<evidence type="ECO:0000256" key="1">
    <source>
        <dbReference type="ARBA" id="ARBA00005964"/>
    </source>
</evidence>
<dbReference type="eggNOG" id="KOG1516">
    <property type="taxonomic scope" value="Eukaryota"/>
</dbReference>
<proteinExistence type="inferred from homology"/>
<dbReference type="Gene3D" id="3.40.50.1820">
    <property type="entry name" value="alpha/beta hydrolase"/>
    <property type="match status" value="2"/>
</dbReference>
<gene>
    <name evidence="6" type="ORF">PAL_GLEAN10011047</name>
</gene>
<dbReference type="InterPro" id="IPR002018">
    <property type="entry name" value="CarbesteraseB"/>
</dbReference>
<dbReference type="InterPro" id="IPR019826">
    <property type="entry name" value="Carboxylesterase_B_AS"/>
</dbReference>
<keyword evidence="4" id="KW-0732">Signal</keyword>